<name>A0A6F8SXV8_9GAMM</name>
<keyword evidence="1" id="KW-1133">Transmembrane helix</keyword>
<organism evidence="2 3">
    <name type="scientific">Vreelandella aquamarina</name>
    <dbReference type="NCBI Taxonomy" id="77097"/>
    <lineage>
        <taxon>Bacteria</taxon>
        <taxon>Pseudomonadati</taxon>
        <taxon>Pseudomonadota</taxon>
        <taxon>Gammaproteobacteria</taxon>
        <taxon>Oceanospirillales</taxon>
        <taxon>Halomonadaceae</taxon>
        <taxon>Vreelandella</taxon>
    </lineage>
</organism>
<evidence type="ECO:0000313" key="3">
    <source>
        <dbReference type="Proteomes" id="UP000503197"/>
    </source>
</evidence>
<accession>A0A6F8SXV8</accession>
<dbReference type="AlphaFoldDB" id="A0A6F8SXV8"/>
<sequence length="73" mass="7979">MGGCRVRPNGVTWAATLVSLAVAIPPLAGLAHLVGRATGQSMHSDPSHTIFDEMRSELQKLWNLCFTPKERHL</sequence>
<dbReference type="EMBL" id="AP022821">
    <property type="protein sequence ID" value="BCA93038.1"/>
    <property type="molecule type" value="Genomic_DNA"/>
</dbReference>
<evidence type="ECO:0000256" key="1">
    <source>
        <dbReference type="SAM" id="Phobius"/>
    </source>
</evidence>
<feature type="transmembrane region" description="Helical" evidence="1">
    <location>
        <begin position="12"/>
        <end position="34"/>
    </location>
</feature>
<reference evidence="2 3" key="1">
    <citation type="submission" date="2020-02" db="EMBL/GenBank/DDBJ databases">
        <title>Complete Genome Sequence of Halomonas meridiana strain BAA-801, Isolated from Deep Sea Thermal Vent.</title>
        <authorList>
            <person name="Takahashi Y."/>
            <person name="Takahashi H."/>
            <person name="Galipon J."/>
            <person name="Arakawa K."/>
        </authorList>
    </citation>
    <scope>NUCLEOTIDE SEQUENCE [LARGE SCALE GENOMIC DNA]</scope>
    <source>
        <strain evidence="2 3">Slthf1</strain>
    </source>
</reference>
<keyword evidence="1" id="KW-0472">Membrane</keyword>
<proteinExistence type="predicted"/>
<keyword evidence="1" id="KW-0812">Transmembrane</keyword>
<evidence type="ECO:0000313" key="2">
    <source>
        <dbReference type="EMBL" id="BCA93038.1"/>
    </source>
</evidence>
<protein>
    <submittedName>
        <fullName evidence="2">Uncharacterized protein</fullName>
    </submittedName>
</protein>
<dbReference type="Proteomes" id="UP000503197">
    <property type="component" value="Chromosome"/>
</dbReference>
<gene>
    <name evidence="2" type="ORF">HMSLTHF_28130</name>
</gene>